<organism evidence="2 3">
    <name type="scientific">Brassica carinata</name>
    <name type="common">Ethiopian mustard</name>
    <name type="synonym">Abyssinian cabbage</name>
    <dbReference type="NCBI Taxonomy" id="52824"/>
    <lineage>
        <taxon>Eukaryota</taxon>
        <taxon>Viridiplantae</taxon>
        <taxon>Streptophyta</taxon>
        <taxon>Embryophyta</taxon>
        <taxon>Tracheophyta</taxon>
        <taxon>Spermatophyta</taxon>
        <taxon>Magnoliopsida</taxon>
        <taxon>eudicotyledons</taxon>
        <taxon>Gunneridae</taxon>
        <taxon>Pentapetalae</taxon>
        <taxon>rosids</taxon>
        <taxon>malvids</taxon>
        <taxon>Brassicales</taxon>
        <taxon>Brassicaceae</taxon>
        <taxon>Brassiceae</taxon>
        <taxon>Brassica</taxon>
    </lineage>
</organism>
<dbReference type="EMBL" id="JAAMPC010000013">
    <property type="protein sequence ID" value="KAG2272147.1"/>
    <property type="molecule type" value="Genomic_DNA"/>
</dbReference>
<evidence type="ECO:0000313" key="3">
    <source>
        <dbReference type="Proteomes" id="UP000886595"/>
    </source>
</evidence>
<sequence>MTRSASLYAQLMIMPTSSSPTRSCFFRDHLVSPVNGCSLVTTESLSSCGLTSDNRHMLYSALATSSSTPPLEACSWLQALLQAPKGTEENRGHDQCGLSSRSTHGHLQLKKKRDKFSNLVI</sequence>
<feature type="region of interest" description="Disordered" evidence="1">
    <location>
        <begin position="86"/>
        <end position="107"/>
    </location>
</feature>
<evidence type="ECO:0000313" key="2">
    <source>
        <dbReference type="EMBL" id="KAG2272147.1"/>
    </source>
</evidence>
<comment type="caution">
    <text evidence="2">The sequence shown here is derived from an EMBL/GenBank/DDBJ whole genome shotgun (WGS) entry which is preliminary data.</text>
</comment>
<keyword evidence="3" id="KW-1185">Reference proteome</keyword>
<protein>
    <submittedName>
        <fullName evidence="2">Uncharacterized protein</fullName>
    </submittedName>
</protein>
<accession>A0A8X7UAX5</accession>
<evidence type="ECO:0000256" key="1">
    <source>
        <dbReference type="SAM" id="MobiDB-lite"/>
    </source>
</evidence>
<reference evidence="2 3" key="1">
    <citation type="submission" date="2020-02" db="EMBL/GenBank/DDBJ databases">
        <authorList>
            <person name="Ma Q."/>
            <person name="Huang Y."/>
            <person name="Song X."/>
            <person name="Pei D."/>
        </authorList>
    </citation>
    <scope>NUCLEOTIDE SEQUENCE [LARGE SCALE GENOMIC DNA]</scope>
    <source>
        <strain evidence="2">Sxm20200214</strain>
        <tissue evidence="2">Leaf</tissue>
    </source>
</reference>
<dbReference type="Proteomes" id="UP000886595">
    <property type="component" value="Unassembled WGS sequence"/>
</dbReference>
<proteinExistence type="predicted"/>
<name>A0A8X7UAX5_BRACI</name>
<dbReference type="AlphaFoldDB" id="A0A8X7UAX5"/>
<gene>
    <name evidence="2" type="ORF">Bca52824_066702</name>
</gene>